<comment type="caution">
    <text evidence="2">The sequence shown here is derived from an EMBL/GenBank/DDBJ whole genome shotgun (WGS) entry which is preliminary data.</text>
</comment>
<gene>
    <name evidence="2" type="ORF">O6P43_026180</name>
</gene>
<name>A0AAD7LAU8_QUISA</name>
<evidence type="ECO:0000313" key="3">
    <source>
        <dbReference type="Proteomes" id="UP001163823"/>
    </source>
</evidence>
<evidence type="ECO:0000313" key="2">
    <source>
        <dbReference type="EMBL" id="KAJ7954622.1"/>
    </source>
</evidence>
<dbReference type="KEGG" id="qsa:O6P43_026180"/>
<accession>A0AAD7LAU8</accession>
<protein>
    <submittedName>
        <fullName evidence="2">Uncharacterized protein</fullName>
    </submittedName>
</protein>
<dbReference type="EMBL" id="JARAOO010000010">
    <property type="protein sequence ID" value="KAJ7954622.1"/>
    <property type="molecule type" value="Genomic_DNA"/>
</dbReference>
<keyword evidence="3" id="KW-1185">Reference proteome</keyword>
<feature type="compositionally biased region" description="Basic and acidic residues" evidence="1">
    <location>
        <begin position="84"/>
        <end position="97"/>
    </location>
</feature>
<dbReference type="Proteomes" id="UP001163823">
    <property type="component" value="Chromosome 10"/>
</dbReference>
<dbReference type="AlphaFoldDB" id="A0AAD7LAU8"/>
<sequence length="132" mass="15179">MVLELATSHGDTEQATMKELEAQDALQRLGSKVGKLQDLVNQTWSQKIGESCRRWEESCRRFDECFNRLMEERRLMQVNQNKNEFKISSKNRSREGSRTYVHGSLSNPYNPNSAYFNPYNFNSGNSGCGNDS</sequence>
<evidence type="ECO:0000256" key="1">
    <source>
        <dbReference type="SAM" id="MobiDB-lite"/>
    </source>
</evidence>
<feature type="region of interest" description="Disordered" evidence="1">
    <location>
        <begin position="84"/>
        <end position="108"/>
    </location>
</feature>
<reference evidence="2" key="1">
    <citation type="journal article" date="2023" name="Science">
        <title>Elucidation of the pathway for biosynthesis of saponin adjuvants from the soapbark tree.</title>
        <authorList>
            <person name="Reed J."/>
            <person name="Orme A."/>
            <person name="El-Demerdash A."/>
            <person name="Owen C."/>
            <person name="Martin L.B.B."/>
            <person name="Misra R.C."/>
            <person name="Kikuchi S."/>
            <person name="Rejzek M."/>
            <person name="Martin A.C."/>
            <person name="Harkess A."/>
            <person name="Leebens-Mack J."/>
            <person name="Louveau T."/>
            <person name="Stephenson M.J."/>
            <person name="Osbourn A."/>
        </authorList>
    </citation>
    <scope>NUCLEOTIDE SEQUENCE</scope>
    <source>
        <strain evidence="2">S10</strain>
    </source>
</reference>
<proteinExistence type="predicted"/>
<organism evidence="2 3">
    <name type="scientific">Quillaja saponaria</name>
    <name type="common">Soap bark tree</name>
    <dbReference type="NCBI Taxonomy" id="32244"/>
    <lineage>
        <taxon>Eukaryota</taxon>
        <taxon>Viridiplantae</taxon>
        <taxon>Streptophyta</taxon>
        <taxon>Embryophyta</taxon>
        <taxon>Tracheophyta</taxon>
        <taxon>Spermatophyta</taxon>
        <taxon>Magnoliopsida</taxon>
        <taxon>eudicotyledons</taxon>
        <taxon>Gunneridae</taxon>
        <taxon>Pentapetalae</taxon>
        <taxon>rosids</taxon>
        <taxon>fabids</taxon>
        <taxon>Fabales</taxon>
        <taxon>Quillajaceae</taxon>
        <taxon>Quillaja</taxon>
    </lineage>
</organism>